<feature type="compositionally biased region" description="Polar residues" evidence="2">
    <location>
        <begin position="138"/>
        <end position="147"/>
    </location>
</feature>
<feature type="compositionally biased region" description="Polar residues" evidence="2">
    <location>
        <begin position="1"/>
        <end position="16"/>
    </location>
</feature>
<evidence type="ECO:0000313" key="3">
    <source>
        <dbReference type="EMBL" id="BBC53818.1"/>
    </source>
</evidence>
<feature type="region of interest" description="Disordered" evidence="2">
    <location>
        <begin position="136"/>
        <end position="157"/>
    </location>
</feature>
<accession>A0A2Z5XVE1</accession>
<evidence type="ECO:0000256" key="2">
    <source>
        <dbReference type="SAM" id="MobiDB-lite"/>
    </source>
</evidence>
<keyword evidence="1" id="KW-0175">Coiled coil</keyword>
<sequence length="172" mass="18228">MSDNPTDNTTQTQAQGQEPGGSDDLPEWARKQISDANAEAAKYRTQKNDAVEAAKTETRAEVVREYEGKLSEKETAYSELESTHQATSLELLKLKAILAEGIPSEDVLEVAELVQGTDEETVSASVKRVKALLGKAPASQSPVDLSQGTGGGVPPLNGDPVLNILKAAVKAK</sequence>
<dbReference type="EMBL" id="AP018486">
    <property type="protein sequence ID" value="BBC53818.1"/>
    <property type="molecule type" value="Genomic_DNA"/>
</dbReference>
<evidence type="ECO:0000313" key="4">
    <source>
        <dbReference type="Proteomes" id="UP000250053"/>
    </source>
</evidence>
<name>A0A2Z5XVE1_9CAUD</name>
<evidence type="ECO:0000256" key="1">
    <source>
        <dbReference type="SAM" id="Coils"/>
    </source>
</evidence>
<keyword evidence="4" id="KW-1185">Reference proteome</keyword>
<dbReference type="Proteomes" id="UP000250053">
    <property type="component" value="Segment"/>
</dbReference>
<dbReference type="KEGG" id="vg:64871906"/>
<protein>
    <submittedName>
        <fullName evidence="3">Putative scaffolding protein</fullName>
    </submittedName>
</protein>
<reference evidence="3 4" key="1">
    <citation type="submission" date="2018-01" db="EMBL/GenBank/DDBJ databases">
        <title>Genome sequence of Mycobacterium phage PP.</title>
        <authorList>
            <person name="Uchiyama J."/>
            <person name="Matsuzaki S."/>
        </authorList>
    </citation>
    <scope>NUCLEOTIDE SEQUENCE [LARGE SCALE GENOMIC DNA]</scope>
</reference>
<feature type="region of interest" description="Disordered" evidence="2">
    <location>
        <begin position="1"/>
        <end position="32"/>
    </location>
</feature>
<dbReference type="RefSeq" id="YP_010062245.1">
    <property type="nucleotide sequence ID" value="NC_054792.1"/>
</dbReference>
<organism evidence="3 4">
    <name type="scientific">Mycobacterium phage PP</name>
    <dbReference type="NCBI Taxonomy" id="2077134"/>
    <lineage>
        <taxon>Viruses</taxon>
        <taxon>Duplodnaviria</taxon>
        <taxon>Heunggongvirae</taxon>
        <taxon>Uroviricota</taxon>
        <taxon>Caudoviricetes</taxon>
        <taxon>Sagamiharavirus</taxon>
        <taxon>Sagamiharavirus PP</taxon>
    </lineage>
</organism>
<dbReference type="GeneID" id="64871906"/>
<proteinExistence type="predicted"/>
<feature type="coiled-coil region" evidence="1">
    <location>
        <begin position="33"/>
        <end position="83"/>
    </location>
</feature>